<keyword evidence="3" id="KW-1185">Reference proteome</keyword>
<dbReference type="PANTHER" id="PTHR39339">
    <property type="entry name" value="SLR1444 PROTEIN"/>
    <property type="match status" value="1"/>
</dbReference>
<feature type="domain" description="CHAD" evidence="1">
    <location>
        <begin position="1"/>
        <end position="275"/>
    </location>
</feature>
<dbReference type="InterPro" id="IPR007899">
    <property type="entry name" value="CHAD_dom"/>
</dbReference>
<organism evidence="2 3">
    <name type="scientific">Chromobacterium subtsugae</name>
    <dbReference type="NCBI Taxonomy" id="251747"/>
    <lineage>
        <taxon>Bacteria</taxon>
        <taxon>Pseudomonadati</taxon>
        <taxon>Pseudomonadota</taxon>
        <taxon>Betaproteobacteria</taxon>
        <taxon>Neisseriales</taxon>
        <taxon>Chromobacteriaceae</taxon>
        <taxon>Chromobacterium</taxon>
    </lineage>
</organism>
<dbReference type="PANTHER" id="PTHR39339:SF1">
    <property type="entry name" value="CHAD DOMAIN-CONTAINING PROTEIN"/>
    <property type="match status" value="1"/>
</dbReference>
<name>A0ABS7FKZ5_9NEIS</name>
<evidence type="ECO:0000313" key="3">
    <source>
        <dbReference type="Proteomes" id="UP000711178"/>
    </source>
</evidence>
<protein>
    <submittedName>
        <fullName evidence="2">CHAD domain-containing protein</fullName>
    </submittedName>
</protein>
<accession>A0ABS7FKZ5</accession>
<dbReference type="SMART" id="SM00880">
    <property type="entry name" value="CHAD"/>
    <property type="match status" value="1"/>
</dbReference>
<dbReference type="RefSeq" id="WP_157889395.1">
    <property type="nucleotide sequence ID" value="NZ_CP142381.1"/>
</dbReference>
<dbReference type="Gene3D" id="1.40.20.10">
    <property type="entry name" value="CHAD domain"/>
    <property type="match status" value="1"/>
</dbReference>
<sequence>MSPRQAGRVVTAACLRHFQANLAGAKAGVDHECLHQARVALRRLRCARKIFSARDADGDAAAADLKWLAGQLGQARDLDVLLVEALPAAEAAAGGGAGLGKLRQALAQRSERCRREAQAALESACCERLLSSCRHPQLEDADAKLRRFARRILRRRRRGLRRLAERWRTLDPEQLHQLRKQAKALRYAAEFFAPLFDAGAAARYLFRLQRVQDLLGAIHDAAAGRALLAQCGPAEDGELARAAGFVDGWLAQAAAQAGQRLGRALARLERAKRFW</sequence>
<dbReference type="Proteomes" id="UP000711178">
    <property type="component" value="Unassembled WGS sequence"/>
</dbReference>
<dbReference type="Pfam" id="PF05235">
    <property type="entry name" value="CHAD"/>
    <property type="match status" value="1"/>
</dbReference>
<gene>
    <name evidence="2" type="ORF">KIF53_20345</name>
</gene>
<dbReference type="GeneID" id="89684383"/>
<proteinExistence type="predicted"/>
<dbReference type="InterPro" id="IPR038186">
    <property type="entry name" value="CHAD_dom_sf"/>
</dbReference>
<dbReference type="EMBL" id="JAHDTB010000028">
    <property type="protein sequence ID" value="MBW8289993.1"/>
    <property type="molecule type" value="Genomic_DNA"/>
</dbReference>
<reference evidence="2 3" key="1">
    <citation type="submission" date="2021-05" db="EMBL/GenBank/DDBJ databases">
        <title>Draft Whole Genome Sequencing Of Biosensor Chromobacterium violaceum Strain CV026 Reveals A Regulatory RNA In Chromobacterium violaceum Phenotype Regulatory Network.</title>
        <authorList>
            <person name="Hong K.W."/>
            <person name="Chan K.G."/>
            <person name="Chang C.-Y."/>
        </authorList>
    </citation>
    <scope>NUCLEOTIDE SEQUENCE [LARGE SCALE GENOMIC DNA]</scope>
    <source>
        <strain evidence="2 3">ATCC 31532</strain>
    </source>
</reference>
<comment type="caution">
    <text evidence="2">The sequence shown here is derived from an EMBL/GenBank/DDBJ whole genome shotgun (WGS) entry which is preliminary data.</text>
</comment>
<evidence type="ECO:0000259" key="1">
    <source>
        <dbReference type="PROSITE" id="PS51708"/>
    </source>
</evidence>
<dbReference type="PROSITE" id="PS51708">
    <property type="entry name" value="CHAD"/>
    <property type="match status" value="1"/>
</dbReference>
<evidence type="ECO:0000313" key="2">
    <source>
        <dbReference type="EMBL" id="MBW8289993.1"/>
    </source>
</evidence>